<accession>A0A2K3DHG1</accession>
<proteinExistence type="predicted"/>
<keyword evidence="2" id="KW-1185">Reference proteome</keyword>
<dbReference type="EMBL" id="CM008969">
    <property type="protein sequence ID" value="PNW79965.1"/>
    <property type="molecule type" value="Genomic_DNA"/>
</dbReference>
<name>A0A2K3DHG1_CHLRE</name>
<sequence>MPAKAAEQVKQGGCLAGGGLIKGLNGGCTGRAVLVVCTGAGQAWDRPTHGAAGPAGWGNRADS</sequence>
<dbReference type="KEGG" id="cre:CHLRE_08g373358v5"/>
<gene>
    <name evidence="1" type="ORF">CHLRE_08g373358v5</name>
</gene>
<dbReference type="Gramene" id="PNW79965">
    <property type="protein sequence ID" value="PNW79965"/>
    <property type="gene ID" value="CHLRE_08g373358v5"/>
</dbReference>
<dbReference type="Proteomes" id="UP000006906">
    <property type="component" value="Chromosome 8"/>
</dbReference>
<dbReference type="RefSeq" id="XP_042922090.1">
    <property type="nucleotide sequence ID" value="XM_043065090.1"/>
</dbReference>
<dbReference type="GeneID" id="66054427"/>
<evidence type="ECO:0000313" key="2">
    <source>
        <dbReference type="Proteomes" id="UP000006906"/>
    </source>
</evidence>
<reference evidence="1 2" key="1">
    <citation type="journal article" date="2007" name="Science">
        <title>The Chlamydomonas genome reveals the evolution of key animal and plant functions.</title>
        <authorList>
            <person name="Merchant S.S."/>
            <person name="Prochnik S.E."/>
            <person name="Vallon O."/>
            <person name="Harris E.H."/>
            <person name="Karpowicz S.J."/>
            <person name="Witman G.B."/>
            <person name="Terry A."/>
            <person name="Salamov A."/>
            <person name="Fritz-Laylin L.K."/>
            <person name="Marechal-Drouard L."/>
            <person name="Marshall W.F."/>
            <person name="Qu L.H."/>
            <person name="Nelson D.R."/>
            <person name="Sanderfoot A.A."/>
            <person name="Spalding M.H."/>
            <person name="Kapitonov V.V."/>
            <person name="Ren Q."/>
            <person name="Ferris P."/>
            <person name="Lindquist E."/>
            <person name="Shapiro H."/>
            <person name="Lucas S.M."/>
            <person name="Grimwood J."/>
            <person name="Schmutz J."/>
            <person name="Cardol P."/>
            <person name="Cerutti H."/>
            <person name="Chanfreau G."/>
            <person name="Chen C.L."/>
            <person name="Cognat V."/>
            <person name="Croft M.T."/>
            <person name="Dent R."/>
            <person name="Dutcher S."/>
            <person name="Fernandez E."/>
            <person name="Fukuzawa H."/>
            <person name="Gonzalez-Ballester D."/>
            <person name="Gonzalez-Halphen D."/>
            <person name="Hallmann A."/>
            <person name="Hanikenne M."/>
            <person name="Hippler M."/>
            <person name="Inwood W."/>
            <person name="Jabbari K."/>
            <person name="Kalanon M."/>
            <person name="Kuras R."/>
            <person name="Lefebvre P.A."/>
            <person name="Lemaire S.D."/>
            <person name="Lobanov A.V."/>
            <person name="Lohr M."/>
            <person name="Manuell A."/>
            <person name="Meier I."/>
            <person name="Mets L."/>
            <person name="Mittag M."/>
            <person name="Mittelmeier T."/>
            <person name="Moroney J.V."/>
            <person name="Moseley J."/>
            <person name="Napoli C."/>
            <person name="Nedelcu A.M."/>
            <person name="Niyogi K."/>
            <person name="Novoselov S.V."/>
            <person name="Paulsen I.T."/>
            <person name="Pazour G."/>
            <person name="Purton S."/>
            <person name="Ral J.P."/>
            <person name="Riano-Pachon D.M."/>
            <person name="Riekhof W."/>
            <person name="Rymarquis L."/>
            <person name="Schroda M."/>
            <person name="Stern D."/>
            <person name="Umen J."/>
            <person name="Willows R."/>
            <person name="Wilson N."/>
            <person name="Zimmer S.L."/>
            <person name="Allmer J."/>
            <person name="Balk J."/>
            <person name="Bisova K."/>
            <person name="Chen C.J."/>
            <person name="Elias M."/>
            <person name="Gendler K."/>
            <person name="Hauser C."/>
            <person name="Lamb M.R."/>
            <person name="Ledford H."/>
            <person name="Long J.C."/>
            <person name="Minagawa J."/>
            <person name="Page M.D."/>
            <person name="Pan J."/>
            <person name="Pootakham W."/>
            <person name="Roje S."/>
            <person name="Rose A."/>
            <person name="Stahlberg E."/>
            <person name="Terauchi A.M."/>
            <person name="Yang P."/>
            <person name="Ball S."/>
            <person name="Bowler C."/>
            <person name="Dieckmann C.L."/>
            <person name="Gladyshev V.N."/>
            <person name="Green P."/>
            <person name="Jorgensen R."/>
            <person name="Mayfield S."/>
            <person name="Mueller-Roeber B."/>
            <person name="Rajamani S."/>
            <person name="Sayre R.T."/>
            <person name="Brokstein P."/>
            <person name="Dubchak I."/>
            <person name="Goodstein D."/>
            <person name="Hornick L."/>
            <person name="Huang Y.W."/>
            <person name="Jhaveri J."/>
            <person name="Luo Y."/>
            <person name="Martinez D."/>
            <person name="Ngau W.C."/>
            <person name="Otillar B."/>
            <person name="Poliakov A."/>
            <person name="Porter A."/>
            <person name="Szajkowski L."/>
            <person name="Werner G."/>
            <person name="Zhou K."/>
            <person name="Grigoriev I.V."/>
            <person name="Rokhsar D.S."/>
            <person name="Grossman A.R."/>
        </authorList>
    </citation>
    <scope>NUCLEOTIDE SEQUENCE [LARGE SCALE GENOMIC DNA]</scope>
    <source>
        <strain evidence="2">CC-503</strain>
    </source>
</reference>
<dbReference type="InParanoid" id="A0A2K3DHG1"/>
<dbReference type="AlphaFoldDB" id="A0A2K3DHG1"/>
<organism evidence="1 2">
    <name type="scientific">Chlamydomonas reinhardtii</name>
    <name type="common">Chlamydomonas smithii</name>
    <dbReference type="NCBI Taxonomy" id="3055"/>
    <lineage>
        <taxon>Eukaryota</taxon>
        <taxon>Viridiplantae</taxon>
        <taxon>Chlorophyta</taxon>
        <taxon>core chlorophytes</taxon>
        <taxon>Chlorophyceae</taxon>
        <taxon>CS clade</taxon>
        <taxon>Chlamydomonadales</taxon>
        <taxon>Chlamydomonadaceae</taxon>
        <taxon>Chlamydomonas</taxon>
    </lineage>
</organism>
<evidence type="ECO:0000313" key="1">
    <source>
        <dbReference type="EMBL" id="PNW79965.1"/>
    </source>
</evidence>
<protein>
    <submittedName>
        <fullName evidence="1">Uncharacterized protein</fullName>
    </submittedName>
</protein>